<dbReference type="Gene3D" id="3.40.50.10810">
    <property type="entry name" value="Tandem AAA-ATPase domain"/>
    <property type="match status" value="1"/>
</dbReference>
<dbReference type="Proteomes" id="UP000010478">
    <property type="component" value="Chromosome"/>
</dbReference>
<dbReference type="PANTHER" id="PTHR45766">
    <property type="entry name" value="DNA ANNEALING HELICASE AND ENDONUCLEASE ZRANB3 FAMILY MEMBER"/>
    <property type="match status" value="1"/>
</dbReference>
<feature type="domain" description="Helicase C-terminal" evidence="7">
    <location>
        <begin position="536"/>
        <end position="700"/>
    </location>
</feature>
<evidence type="ECO:0000259" key="6">
    <source>
        <dbReference type="PROSITE" id="PS51192"/>
    </source>
</evidence>
<dbReference type="GO" id="GO:0004386">
    <property type="term" value="F:helicase activity"/>
    <property type="evidence" value="ECO:0007669"/>
    <property type="project" value="UniProtKB-KW"/>
</dbReference>
<dbReference type="Pfam" id="PF00176">
    <property type="entry name" value="SNF2-rel_dom"/>
    <property type="match status" value="1"/>
</dbReference>
<dbReference type="PROSITE" id="PS51194">
    <property type="entry name" value="HELICASE_CTER"/>
    <property type="match status" value="1"/>
</dbReference>
<evidence type="ECO:0000256" key="4">
    <source>
        <dbReference type="ARBA" id="ARBA00022840"/>
    </source>
</evidence>
<dbReference type="GO" id="GO:0005524">
    <property type="term" value="F:ATP binding"/>
    <property type="evidence" value="ECO:0007669"/>
    <property type="project" value="UniProtKB-KW"/>
</dbReference>
<gene>
    <name evidence="8" type="ORF">Osc7112_0207</name>
</gene>
<dbReference type="InterPro" id="IPR049730">
    <property type="entry name" value="SNF2/RAD54-like_C"/>
</dbReference>
<evidence type="ECO:0000256" key="3">
    <source>
        <dbReference type="ARBA" id="ARBA00022806"/>
    </source>
</evidence>
<dbReference type="InterPro" id="IPR057342">
    <property type="entry name" value="DEXDc_RapA"/>
</dbReference>
<dbReference type="SUPFAM" id="SSF52540">
    <property type="entry name" value="P-loop containing nucleoside triphosphate hydrolases"/>
    <property type="match status" value="2"/>
</dbReference>
<keyword evidence="9" id="KW-1185">Reference proteome</keyword>
<dbReference type="STRING" id="179408.Osc7112_0207"/>
<dbReference type="InterPro" id="IPR014001">
    <property type="entry name" value="Helicase_ATP-bd"/>
</dbReference>
<dbReference type="EMBL" id="CP003614">
    <property type="protein sequence ID" value="AFZ04840.1"/>
    <property type="molecule type" value="Genomic_DNA"/>
</dbReference>
<evidence type="ECO:0000313" key="8">
    <source>
        <dbReference type="EMBL" id="AFZ04840.1"/>
    </source>
</evidence>
<dbReference type="PROSITE" id="PS51192">
    <property type="entry name" value="HELICASE_ATP_BIND_1"/>
    <property type="match status" value="1"/>
</dbReference>
<dbReference type="PATRIC" id="fig|179408.3.peg.259"/>
<dbReference type="CDD" id="cd18011">
    <property type="entry name" value="DEXDc_RapA"/>
    <property type="match status" value="1"/>
</dbReference>
<dbReference type="Pfam" id="PF00271">
    <property type="entry name" value="Helicase_C"/>
    <property type="match status" value="1"/>
</dbReference>
<proteinExistence type="predicted"/>
<dbReference type="KEGG" id="oni:Osc7112_0207"/>
<name>K9VC45_9CYAN</name>
<dbReference type="PANTHER" id="PTHR45766:SF6">
    <property type="entry name" value="SWI_SNF-RELATED MATRIX-ASSOCIATED ACTIN-DEPENDENT REGULATOR OF CHROMATIN SUBFAMILY A-LIKE PROTEIN 1"/>
    <property type="match status" value="1"/>
</dbReference>
<protein>
    <submittedName>
        <fullName evidence="8">Helicase domain protein</fullName>
    </submittedName>
</protein>
<organism evidence="8 9">
    <name type="scientific">Phormidium nigroviride PCC 7112</name>
    <dbReference type="NCBI Taxonomy" id="179408"/>
    <lineage>
        <taxon>Bacteria</taxon>
        <taxon>Bacillati</taxon>
        <taxon>Cyanobacteriota</taxon>
        <taxon>Cyanophyceae</taxon>
        <taxon>Oscillatoriophycideae</taxon>
        <taxon>Oscillatoriales</taxon>
        <taxon>Oscillatoriaceae</taxon>
        <taxon>Phormidium</taxon>
    </lineage>
</organism>
<dbReference type="InterPro" id="IPR027417">
    <property type="entry name" value="P-loop_NTPase"/>
</dbReference>
<dbReference type="InterPro" id="IPR000330">
    <property type="entry name" value="SNF2_N"/>
</dbReference>
<dbReference type="HOGENOM" id="CLU_010825_0_0_3"/>
<dbReference type="GO" id="GO:0016787">
    <property type="term" value="F:hydrolase activity"/>
    <property type="evidence" value="ECO:0007669"/>
    <property type="project" value="UniProtKB-KW"/>
</dbReference>
<evidence type="ECO:0000256" key="5">
    <source>
        <dbReference type="SAM" id="MobiDB-lite"/>
    </source>
</evidence>
<dbReference type="InterPro" id="IPR038718">
    <property type="entry name" value="SNF2-like_sf"/>
</dbReference>
<dbReference type="OrthoDB" id="9814088at2"/>
<evidence type="ECO:0000259" key="7">
    <source>
        <dbReference type="PROSITE" id="PS51194"/>
    </source>
</evidence>
<dbReference type="CDD" id="cd18793">
    <property type="entry name" value="SF2_C_SNF"/>
    <property type="match status" value="1"/>
</dbReference>
<feature type="region of interest" description="Disordered" evidence="5">
    <location>
        <begin position="1"/>
        <end position="31"/>
    </location>
</feature>
<dbReference type="RefSeq" id="WP_015174176.1">
    <property type="nucleotide sequence ID" value="NC_019729.1"/>
</dbReference>
<keyword evidence="2" id="KW-0378">Hydrolase</keyword>
<reference evidence="8 9" key="1">
    <citation type="submission" date="2012-05" db="EMBL/GenBank/DDBJ databases">
        <title>Finished chromosome of genome of Oscillatoria sp. PCC 7112.</title>
        <authorList>
            <consortium name="US DOE Joint Genome Institute"/>
            <person name="Gugger M."/>
            <person name="Coursin T."/>
            <person name="Rippka R."/>
            <person name="Tandeau De Marsac N."/>
            <person name="Huntemann M."/>
            <person name="Wei C.-L."/>
            <person name="Han J."/>
            <person name="Detter J.C."/>
            <person name="Han C."/>
            <person name="Tapia R."/>
            <person name="Davenport K."/>
            <person name="Daligault H."/>
            <person name="Erkkila T."/>
            <person name="Gu W."/>
            <person name="Munk A.C.C."/>
            <person name="Teshima H."/>
            <person name="Xu Y."/>
            <person name="Chain P."/>
            <person name="Chen A."/>
            <person name="Krypides N."/>
            <person name="Mavromatis K."/>
            <person name="Markowitz V."/>
            <person name="Szeto E."/>
            <person name="Ivanova N."/>
            <person name="Mikhailova N."/>
            <person name="Ovchinnikova G."/>
            <person name="Pagani I."/>
            <person name="Pati A."/>
            <person name="Goodwin L."/>
            <person name="Peters L."/>
            <person name="Pitluck S."/>
            <person name="Woyke T."/>
            <person name="Kerfeld C."/>
        </authorList>
    </citation>
    <scope>NUCLEOTIDE SEQUENCE [LARGE SCALE GENOMIC DNA]</scope>
    <source>
        <strain evidence="8 9">PCC 7112</strain>
    </source>
</reference>
<evidence type="ECO:0000256" key="2">
    <source>
        <dbReference type="ARBA" id="ARBA00022801"/>
    </source>
</evidence>
<dbReference type="InterPro" id="IPR001650">
    <property type="entry name" value="Helicase_C-like"/>
</dbReference>
<dbReference type="Gene3D" id="3.40.50.300">
    <property type="entry name" value="P-loop containing nucleotide triphosphate hydrolases"/>
    <property type="match status" value="1"/>
</dbReference>
<dbReference type="SMART" id="SM00487">
    <property type="entry name" value="DEXDc"/>
    <property type="match status" value="1"/>
</dbReference>
<sequence>MTEPTWDPNIPDQEVRMRNNPGKRGVTTGKTSESAGRLLVLVNFGPNENTYKLYDQLELCGQPESIRDLMETGRFGTPDDLRRILTFQKIKGELTNVLYSMESSNTDFYAYQFKPVLKLLDSPVGRLLIADEVGLGKTIESMYIWKELQAREEARRLLIVCPAMLRDKWVSDIEKRFNMDADVVDAKKLLETTQSFLQRGNPHSFIYVSSLEGLRVKNWGEDAKGTRVELARLLESHPANEEFSLFDLVIIDEAHYLRNPGTANHKLGQLLREASGHLILLTATPIQIRSTNLYQLLKLISPEDFFDSATFEKMLEANKPVVDALRLIWRTSPDLEGTRQAVDEALKSDYFSKSSRLKQLRTELDAETITPEKQVRLGEVLENSSLFGQFMTRSRKREVMENRVQRKAQTLSVKFTPQEKQVYDYITHKIRLQARGQKGVSVFRLIARQRQMSSSMVAALSAWNNKGVLDNFLVTDDDDEELLYEIFGDELEENDLNLDRIFNYSHPKSKNIDCPFPEGKAEFEQFIEDLKKTDTKYQELIKFFRNEISANNEEKFVLFAFFRDTLTYLQKRLEDDGINTCLIMGGIKREEKQEVLENFKNNNTRSVLLSSEVGSEGIDLQFCRFIINYDLPWNPMRVEQRIGRLDRLGQKSATICIVNFSFKDTIEEYILEKLYERIKIFEESIGDLEDILGERTEQLIIDLLSSDLSEKELEKRADDNIRAIAREINEQRNLENEAMNLVAFSDYILSMINQGRDQRRWLHPDDIKAFVNDFFRLQYPGTVISPNPKQEGLFDIKLSDEAKPDLKLFCNQRRVEKGTRLHSQTVACFFDPKIPGTMGKPHHELLAPSHPLIQWIRHKYEPESQNEEGAQTFQLVSASRLKSQDVDVGSGVYVYLIHLWKLKGLRTETRLAYQVMRLSDGLILPENQPESLVNKAAFTGEEKPNAINLVDVDRVLSAYEKCEEHLQIAFTENEVAFEAENQDKCDVQEGSAKAYAKRKWQEYEQRIENLNSQGKTGLIPAIAGLVGKNTQQLNLTLKRIEQKRKITTSNPALCAGLIFVEE</sequence>
<accession>K9VC45</accession>
<evidence type="ECO:0000313" key="9">
    <source>
        <dbReference type="Proteomes" id="UP000010478"/>
    </source>
</evidence>
<keyword evidence="1" id="KW-0547">Nucleotide-binding</keyword>
<evidence type="ECO:0000256" key="1">
    <source>
        <dbReference type="ARBA" id="ARBA00022741"/>
    </source>
</evidence>
<keyword evidence="4" id="KW-0067">ATP-binding</keyword>
<dbReference type="SMART" id="SM00490">
    <property type="entry name" value="HELICc"/>
    <property type="match status" value="1"/>
</dbReference>
<dbReference type="AlphaFoldDB" id="K9VC45"/>
<dbReference type="eggNOG" id="COG0553">
    <property type="taxonomic scope" value="Bacteria"/>
</dbReference>
<keyword evidence="3 8" id="KW-0347">Helicase</keyword>
<feature type="domain" description="Helicase ATP-binding" evidence="6">
    <location>
        <begin position="118"/>
        <end position="303"/>
    </location>
</feature>